<comment type="caution">
    <text evidence="5">The sequence shown here is derived from an EMBL/GenBank/DDBJ whole genome shotgun (WGS) entry which is preliminary data.</text>
</comment>
<dbReference type="PANTHER" id="PTHR24198">
    <property type="entry name" value="ANKYRIN REPEAT AND PROTEIN KINASE DOMAIN-CONTAINING PROTEIN"/>
    <property type="match status" value="1"/>
</dbReference>
<evidence type="ECO:0000256" key="3">
    <source>
        <dbReference type="PROSITE-ProRule" id="PRU00023"/>
    </source>
</evidence>
<organism evidence="5 6">
    <name type="scientific">Marinicella sediminis</name>
    <dbReference type="NCBI Taxonomy" id="1792834"/>
    <lineage>
        <taxon>Bacteria</taxon>
        <taxon>Pseudomonadati</taxon>
        <taxon>Pseudomonadota</taxon>
        <taxon>Gammaproteobacteria</taxon>
        <taxon>Lysobacterales</taxon>
        <taxon>Marinicellaceae</taxon>
        <taxon>Marinicella</taxon>
    </lineage>
</organism>
<dbReference type="RefSeq" id="WP_077412045.1">
    <property type="nucleotide sequence ID" value="NZ_JBHRTS010000003.1"/>
</dbReference>
<feature type="repeat" description="ANK" evidence="3">
    <location>
        <begin position="97"/>
        <end position="129"/>
    </location>
</feature>
<keyword evidence="1" id="KW-0677">Repeat</keyword>
<evidence type="ECO:0000256" key="1">
    <source>
        <dbReference type="ARBA" id="ARBA00022737"/>
    </source>
</evidence>
<keyword evidence="4" id="KW-0472">Membrane</keyword>
<protein>
    <submittedName>
        <fullName evidence="5">Ankyrin repeat domain-containing protein</fullName>
    </submittedName>
</protein>
<accession>A0ABV7J7I3</accession>
<keyword evidence="4" id="KW-0812">Transmembrane</keyword>
<sequence>MKTEYKYGFVILILVSIAIIYIELVKSKNNLVTPKLSDRTKIINTGYPDDIREYLRRPGAFVTIDNYYSIIDSNRPDIMEILLGEFNLDPDLSFKYELSTPLLHAARTLRPEIVSILIKYGASVNYQDPYGVTPLIAASYTVHKFKKRLSLKVTQLLVEAGADISIVSKYGKTAIEGALFSDDLVRVKYLVENGGDIHHLNPSGANYMFYCDELECFEFFLSQGFDINSTDSDGRSIFQAVHYLGTPLNTTKQLLDWGADICHLDDSGDSVLIYVERQRAGVHDQTERPEYYKRLVDQNRKSETYQYLAEAYHSKCTE</sequence>
<keyword evidence="2 3" id="KW-0040">ANK repeat</keyword>
<keyword evidence="4" id="KW-1133">Transmembrane helix</keyword>
<evidence type="ECO:0000313" key="6">
    <source>
        <dbReference type="Proteomes" id="UP001595533"/>
    </source>
</evidence>
<dbReference type="PANTHER" id="PTHR24198:SF194">
    <property type="entry name" value="INVERSIN-A"/>
    <property type="match status" value="1"/>
</dbReference>
<dbReference type="PROSITE" id="PS50088">
    <property type="entry name" value="ANK_REPEAT"/>
    <property type="match status" value="1"/>
</dbReference>
<name>A0ABV7J7I3_9GAMM</name>
<dbReference type="EMBL" id="JBHRTS010000003">
    <property type="protein sequence ID" value="MFC3194089.1"/>
    <property type="molecule type" value="Genomic_DNA"/>
</dbReference>
<dbReference type="SMART" id="SM00248">
    <property type="entry name" value="ANK"/>
    <property type="match status" value="3"/>
</dbReference>
<evidence type="ECO:0000313" key="5">
    <source>
        <dbReference type="EMBL" id="MFC3194089.1"/>
    </source>
</evidence>
<evidence type="ECO:0000256" key="4">
    <source>
        <dbReference type="SAM" id="Phobius"/>
    </source>
</evidence>
<dbReference type="Proteomes" id="UP001595533">
    <property type="component" value="Unassembled WGS sequence"/>
</dbReference>
<dbReference type="InterPro" id="IPR036770">
    <property type="entry name" value="Ankyrin_rpt-contain_sf"/>
</dbReference>
<dbReference type="PROSITE" id="PS50297">
    <property type="entry name" value="ANK_REP_REGION"/>
    <property type="match status" value="1"/>
</dbReference>
<dbReference type="Gene3D" id="1.25.40.20">
    <property type="entry name" value="Ankyrin repeat-containing domain"/>
    <property type="match status" value="1"/>
</dbReference>
<feature type="transmembrane region" description="Helical" evidence="4">
    <location>
        <begin position="7"/>
        <end position="25"/>
    </location>
</feature>
<proteinExistence type="predicted"/>
<reference evidence="6" key="1">
    <citation type="journal article" date="2019" name="Int. J. Syst. Evol. Microbiol.">
        <title>The Global Catalogue of Microorganisms (GCM) 10K type strain sequencing project: providing services to taxonomists for standard genome sequencing and annotation.</title>
        <authorList>
            <consortium name="The Broad Institute Genomics Platform"/>
            <consortium name="The Broad Institute Genome Sequencing Center for Infectious Disease"/>
            <person name="Wu L."/>
            <person name="Ma J."/>
        </authorList>
    </citation>
    <scope>NUCLEOTIDE SEQUENCE [LARGE SCALE GENOMIC DNA]</scope>
    <source>
        <strain evidence="6">KCTC 42953</strain>
    </source>
</reference>
<gene>
    <name evidence="5" type="ORF">ACFODZ_07535</name>
</gene>
<evidence type="ECO:0000256" key="2">
    <source>
        <dbReference type="ARBA" id="ARBA00023043"/>
    </source>
</evidence>
<keyword evidence="6" id="KW-1185">Reference proteome</keyword>
<dbReference type="Pfam" id="PF12796">
    <property type="entry name" value="Ank_2"/>
    <property type="match status" value="1"/>
</dbReference>
<dbReference type="InterPro" id="IPR002110">
    <property type="entry name" value="Ankyrin_rpt"/>
</dbReference>
<dbReference type="SUPFAM" id="SSF48403">
    <property type="entry name" value="Ankyrin repeat"/>
    <property type="match status" value="1"/>
</dbReference>